<evidence type="ECO:0000256" key="3">
    <source>
        <dbReference type="ARBA" id="ARBA00023052"/>
    </source>
</evidence>
<dbReference type="Gene3D" id="3.40.50.970">
    <property type="match status" value="2"/>
</dbReference>
<dbReference type="GO" id="GO:0003984">
    <property type="term" value="F:acetolactate synthase activity"/>
    <property type="evidence" value="ECO:0007669"/>
    <property type="project" value="TreeGrafter"/>
</dbReference>
<dbReference type="GO" id="GO:0009097">
    <property type="term" value="P:isoleucine biosynthetic process"/>
    <property type="evidence" value="ECO:0007669"/>
    <property type="project" value="TreeGrafter"/>
</dbReference>
<comment type="similarity">
    <text evidence="2 4">Belongs to the TPP enzyme family.</text>
</comment>
<dbReference type="GO" id="GO:0050660">
    <property type="term" value="F:flavin adenine dinucleotide binding"/>
    <property type="evidence" value="ECO:0007669"/>
    <property type="project" value="TreeGrafter"/>
</dbReference>
<dbReference type="InterPro" id="IPR045229">
    <property type="entry name" value="TPP_enz"/>
</dbReference>
<evidence type="ECO:0000256" key="1">
    <source>
        <dbReference type="ARBA" id="ARBA00001964"/>
    </source>
</evidence>
<dbReference type="SUPFAM" id="SSF52467">
    <property type="entry name" value="DHS-like NAD/FAD-binding domain"/>
    <property type="match status" value="1"/>
</dbReference>
<feature type="domain" description="Thiamine pyrophosphate enzyme TPP-binding" evidence="7">
    <location>
        <begin position="422"/>
        <end position="558"/>
    </location>
</feature>
<dbReference type="EMBL" id="RSCK01000135">
    <property type="protein sequence ID" value="RUT00914.1"/>
    <property type="molecule type" value="Genomic_DNA"/>
</dbReference>
<gene>
    <name evidence="9" type="primary">mdlC</name>
    <name evidence="9" type="ORF">DSM107010_66640</name>
</gene>
<evidence type="ECO:0000256" key="2">
    <source>
        <dbReference type="ARBA" id="ARBA00007812"/>
    </source>
</evidence>
<sequence>MPKKTKIMANRNGRFAIIEQLLADGIQYMFGNPGTVEQGFLDALSHYEPEFKYVFALQETIAVGMADGYARATKKPTIVQLHSGVGLGNGIGMMYQAMRGHAPLVVLAGEAGIMYDAMDAQMASDLVSIAKPVTKWATRVVDPASLLRVLRRAIKIAGTPPMGPVFVSLPMDILDAPNEEEAIPTSFPIARVTPEPEQIERAASILATATKPLIVVGDGVAFSDAQAELIRVAELIGAQVWGADSSEPNMSATHPLFGGLLGHMFGEVSRRITSQADAVLICGTYVFPEVFPVLSDAFAPNAKVIHIDLNGYEIAKNFPVDLGLMSDPKTTLAALGTTLESMMTPEQQQEAFQRSIRIAEAKKQQLTAQLEADKAVCDSVPLHLSRFTRDLAQHIPPDTVIFDEAITNSEELCRYIPPTTLGYYFQTRGGSLGVGIPGAIGLKLANPDKTVIGFTGDGGSMYTIQALWTAAHHNIDAKFVICNNHSYQILKLNIMQYWRERGIAEHDFPISFTIGNPDIRFDELARAMGVQSIRVEQPDEIESAIQKALAYNGPFLIDLVLTNEVAGSKIGVKCGQ</sequence>
<dbReference type="GO" id="GO:0000287">
    <property type="term" value="F:magnesium ion binding"/>
    <property type="evidence" value="ECO:0007669"/>
    <property type="project" value="InterPro"/>
</dbReference>
<name>A0AB37U906_9CYAN</name>
<keyword evidence="3 4" id="KW-0786">Thiamine pyrophosphate</keyword>
<dbReference type="InterPro" id="IPR012000">
    <property type="entry name" value="Thiamin_PyroP_enz_cen_dom"/>
</dbReference>
<dbReference type="Pfam" id="PF02776">
    <property type="entry name" value="TPP_enzyme_N"/>
    <property type="match status" value="1"/>
</dbReference>
<feature type="domain" description="Thiamine pyrophosphate enzyme central" evidence="6">
    <location>
        <begin position="199"/>
        <end position="335"/>
    </location>
</feature>
<dbReference type="InterPro" id="IPR029035">
    <property type="entry name" value="DHS-like_NAD/FAD-binding_dom"/>
</dbReference>
<dbReference type="InterPro" id="IPR011766">
    <property type="entry name" value="TPP_enzyme_TPP-bd"/>
</dbReference>
<dbReference type="InterPro" id="IPR012001">
    <property type="entry name" value="Thiamin_PyroP_enz_TPP-bd_dom"/>
</dbReference>
<dbReference type="Pfam" id="PF02775">
    <property type="entry name" value="TPP_enzyme_C"/>
    <property type="match status" value="1"/>
</dbReference>
<dbReference type="Gene3D" id="3.40.50.1220">
    <property type="entry name" value="TPP-binding domain"/>
    <property type="match status" value="1"/>
</dbReference>
<evidence type="ECO:0000256" key="4">
    <source>
        <dbReference type="RuleBase" id="RU362132"/>
    </source>
</evidence>
<dbReference type="GO" id="GO:0005948">
    <property type="term" value="C:acetolactate synthase complex"/>
    <property type="evidence" value="ECO:0007669"/>
    <property type="project" value="TreeGrafter"/>
</dbReference>
<evidence type="ECO:0000313" key="10">
    <source>
        <dbReference type="Proteomes" id="UP000282574"/>
    </source>
</evidence>
<comment type="caution">
    <text evidence="9">The sequence shown here is derived from an EMBL/GenBank/DDBJ whole genome shotgun (WGS) entry which is preliminary data.</text>
</comment>
<organism evidence="9 10">
    <name type="scientific">Chroococcidiopsis cubana SAG 39.79</name>
    <dbReference type="NCBI Taxonomy" id="388085"/>
    <lineage>
        <taxon>Bacteria</taxon>
        <taxon>Bacillati</taxon>
        <taxon>Cyanobacteriota</taxon>
        <taxon>Cyanophyceae</taxon>
        <taxon>Chroococcidiopsidales</taxon>
        <taxon>Chroococcidiopsidaceae</taxon>
        <taxon>Chroococcidiopsis</taxon>
    </lineage>
</organism>
<dbReference type="PANTHER" id="PTHR18968">
    <property type="entry name" value="THIAMINE PYROPHOSPHATE ENZYMES"/>
    <property type="match status" value="1"/>
</dbReference>
<feature type="coiled-coil region" evidence="5">
    <location>
        <begin position="349"/>
        <end position="376"/>
    </location>
</feature>
<evidence type="ECO:0000313" key="9">
    <source>
        <dbReference type="EMBL" id="RUT00914.1"/>
    </source>
</evidence>
<dbReference type="Pfam" id="PF00205">
    <property type="entry name" value="TPP_enzyme_M"/>
    <property type="match status" value="1"/>
</dbReference>
<evidence type="ECO:0000256" key="5">
    <source>
        <dbReference type="SAM" id="Coils"/>
    </source>
</evidence>
<dbReference type="InterPro" id="IPR000399">
    <property type="entry name" value="TPP-bd_CS"/>
</dbReference>
<dbReference type="Proteomes" id="UP000282574">
    <property type="component" value="Unassembled WGS sequence"/>
</dbReference>
<dbReference type="CDD" id="cd07035">
    <property type="entry name" value="TPP_PYR_POX_like"/>
    <property type="match status" value="1"/>
</dbReference>
<accession>A0AB37U906</accession>
<dbReference type="PROSITE" id="PS00187">
    <property type="entry name" value="TPP_ENZYMES"/>
    <property type="match status" value="1"/>
</dbReference>
<comment type="cofactor">
    <cofactor evidence="1">
        <name>thiamine diphosphate</name>
        <dbReference type="ChEBI" id="CHEBI:58937"/>
    </cofactor>
</comment>
<dbReference type="SUPFAM" id="SSF52518">
    <property type="entry name" value="Thiamin diphosphate-binding fold (THDP-binding)"/>
    <property type="match status" value="2"/>
</dbReference>
<evidence type="ECO:0000259" key="7">
    <source>
        <dbReference type="Pfam" id="PF02775"/>
    </source>
</evidence>
<evidence type="ECO:0000259" key="6">
    <source>
        <dbReference type="Pfam" id="PF00205"/>
    </source>
</evidence>
<dbReference type="GO" id="GO:0030976">
    <property type="term" value="F:thiamine pyrophosphate binding"/>
    <property type="evidence" value="ECO:0007669"/>
    <property type="project" value="InterPro"/>
</dbReference>
<proteinExistence type="inferred from homology"/>
<dbReference type="PANTHER" id="PTHR18968:SF13">
    <property type="entry name" value="ACETOLACTATE SYNTHASE CATALYTIC SUBUNIT, MITOCHONDRIAL"/>
    <property type="match status" value="1"/>
</dbReference>
<keyword evidence="5" id="KW-0175">Coiled coil</keyword>
<dbReference type="AlphaFoldDB" id="A0AB37U906"/>
<protein>
    <submittedName>
        <fullName evidence="9">Benzoylformate decarboxylase</fullName>
    </submittedName>
</protein>
<dbReference type="GO" id="GO:0009099">
    <property type="term" value="P:L-valine biosynthetic process"/>
    <property type="evidence" value="ECO:0007669"/>
    <property type="project" value="TreeGrafter"/>
</dbReference>
<keyword evidence="10" id="KW-1185">Reference proteome</keyword>
<evidence type="ECO:0000259" key="8">
    <source>
        <dbReference type="Pfam" id="PF02776"/>
    </source>
</evidence>
<feature type="domain" description="Thiamine pyrophosphate enzyme N-terminal TPP-binding" evidence="8">
    <location>
        <begin position="12"/>
        <end position="117"/>
    </location>
</feature>
<dbReference type="InterPro" id="IPR029061">
    <property type="entry name" value="THDP-binding"/>
</dbReference>
<dbReference type="CDD" id="cd02002">
    <property type="entry name" value="TPP_BFDC"/>
    <property type="match status" value="1"/>
</dbReference>
<reference evidence="9 10" key="1">
    <citation type="journal article" date="2019" name="Genome Biol. Evol.">
        <title>Day and night: Metabolic profiles and evolutionary relationships of six axenic non-marine cyanobacteria.</title>
        <authorList>
            <person name="Will S.E."/>
            <person name="Henke P."/>
            <person name="Boedeker C."/>
            <person name="Huang S."/>
            <person name="Brinkmann H."/>
            <person name="Rohde M."/>
            <person name="Jarek M."/>
            <person name="Friedl T."/>
            <person name="Seufert S."/>
            <person name="Schumacher M."/>
            <person name="Overmann J."/>
            <person name="Neumann-Schaal M."/>
            <person name="Petersen J."/>
        </authorList>
    </citation>
    <scope>NUCLEOTIDE SEQUENCE [LARGE SCALE GENOMIC DNA]</scope>
    <source>
        <strain evidence="9 10">SAG 39.79</strain>
    </source>
</reference>